<evidence type="ECO:0000256" key="3">
    <source>
        <dbReference type="ARBA" id="ARBA00023204"/>
    </source>
</evidence>
<keyword evidence="3" id="KW-0234">DNA repair</keyword>
<proteinExistence type="predicted"/>
<evidence type="ECO:0000259" key="4">
    <source>
        <dbReference type="Pfam" id="PF12705"/>
    </source>
</evidence>
<name>A0ABT2MKQ1_9CYAN</name>
<comment type="caution">
    <text evidence="5">The sequence shown here is derived from an EMBL/GenBank/DDBJ whole genome shotgun (WGS) entry which is preliminary data.</text>
</comment>
<keyword evidence="2" id="KW-0067">ATP-binding</keyword>
<evidence type="ECO:0000256" key="2">
    <source>
        <dbReference type="ARBA" id="ARBA00022806"/>
    </source>
</evidence>
<gene>
    <name evidence="5" type="ORF">NG799_02965</name>
</gene>
<keyword evidence="2" id="KW-0378">Hydrolase</keyword>
<accession>A0ABT2MKQ1</accession>
<dbReference type="Pfam" id="PF12705">
    <property type="entry name" value="PDDEXK_1"/>
    <property type="match status" value="1"/>
</dbReference>
<evidence type="ECO:0000256" key="1">
    <source>
        <dbReference type="ARBA" id="ARBA00022763"/>
    </source>
</evidence>
<keyword evidence="6" id="KW-1185">Reference proteome</keyword>
<feature type="domain" description="PD-(D/E)XK endonuclease-like" evidence="4">
    <location>
        <begin position="18"/>
        <end position="258"/>
    </location>
</feature>
<dbReference type="RefSeq" id="WP_368004994.1">
    <property type="nucleotide sequence ID" value="NZ_JAMXFF010000002.1"/>
</dbReference>
<dbReference type="EMBL" id="JAMXFF010000002">
    <property type="protein sequence ID" value="MCT7965293.1"/>
    <property type="molecule type" value="Genomic_DNA"/>
</dbReference>
<dbReference type="Proteomes" id="UP001525890">
    <property type="component" value="Unassembled WGS sequence"/>
</dbReference>
<keyword evidence="1" id="KW-0227">DNA damage</keyword>
<reference evidence="5 6" key="1">
    <citation type="journal article" date="2022" name="Front. Microbiol.">
        <title>High genomic differentiation and limited gene flow indicate recent cryptic speciation within the genus Laspinema (cyanobacteria).</title>
        <authorList>
            <person name="Stanojkovic A."/>
            <person name="Skoupy S."/>
            <person name="Skaloud P."/>
            <person name="Dvorak P."/>
        </authorList>
    </citation>
    <scope>NUCLEOTIDE SEQUENCE [LARGE SCALE GENOMIC DNA]</scope>
    <source>
        <strain evidence="5 6">D2a</strain>
    </source>
</reference>
<protein>
    <submittedName>
        <fullName evidence="5">PD-(D/E)XK nuclease family protein</fullName>
    </submittedName>
</protein>
<evidence type="ECO:0000313" key="6">
    <source>
        <dbReference type="Proteomes" id="UP001525890"/>
    </source>
</evidence>
<keyword evidence="2" id="KW-0347">Helicase</keyword>
<dbReference type="InterPro" id="IPR038726">
    <property type="entry name" value="PDDEXK_AddAB-type"/>
</dbReference>
<organism evidence="5 6">
    <name type="scientific">Laspinema palackyanum D2a</name>
    <dbReference type="NCBI Taxonomy" id="2953684"/>
    <lineage>
        <taxon>Bacteria</taxon>
        <taxon>Bacillati</taxon>
        <taxon>Cyanobacteriota</taxon>
        <taxon>Cyanophyceae</taxon>
        <taxon>Oscillatoriophycideae</taxon>
        <taxon>Oscillatoriales</taxon>
        <taxon>Laspinemataceae</taxon>
        <taxon>Laspinema</taxon>
        <taxon>Laspinema palackyanum</taxon>
    </lineage>
</organism>
<evidence type="ECO:0000313" key="5">
    <source>
        <dbReference type="EMBL" id="MCT7965293.1"/>
    </source>
</evidence>
<dbReference type="Gene3D" id="3.90.320.10">
    <property type="match status" value="1"/>
</dbReference>
<sequence length="284" mass="33347">MMNANATREDFTVSRQNRLSQGQLNMLQTCPRKFQYTYLEHLSSPVTPDQREKMVWGSRFHLLMQQRELGLPVEVLLQADEQMQRCYQGLLEAAPDLFKLESPGNRQFRAAEHRRIMNFQGYLFTVIYDLIIADETGAQILDWKTYPLPKKERTLEENWQTRLYPFVLAETSDYAPEDITMTYWFVQSADKGDDRQSKSESWTFYYNRAKHQESAKYLTHLLNQLQTWSQEYEMSQPFPQVAVSEGVCYSCPFVTRCQRGEGSGFRVNEGDRMTAFSDIEEVEL</sequence>
<keyword evidence="2" id="KW-0547">Nucleotide-binding</keyword>
<dbReference type="InterPro" id="IPR011604">
    <property type="entry name" value="PDDEXK-like_dom_sf"/>
</dbReference>